<dbReference type="Proteomes" id="UP000183180">
    <property type="component" value="Unassembled WGS sequence"/>
</dbReference>
<dbReference type="SUPFAM" id="SSF159941">
    <property type="entry name" value="MM3350-like"/>
    <property type="match status" value="1"/>
</dbReference>
<protein>
    <submittedName>
        <fullName evidence="2">Uncharacterized protein family (UPF0158)</fullName>
    </submittedName>
</protein>
<organism evidence="2 3">
    <name type="scientific">Gordonia westfalica</name>
    <dbReference type="NCBI Taxonomy" id="158898"/>
    <lineage>
        <taxon>Bacteria</taxon>
        <taxon>Bacillati</taxon>
        <taxon>Actinomycetota</taxon>
        <taxon>Actinomycetes</taxon>
        <taxon>Mycobacteriales</taxon>
        <taxon>Gordoniaceae</taxon>
        <taxon>Gordonia</taxon>
    </lineage>
</organism>
<sequence length="435" mass="48094">MNRLRLANGEQHGILGRMAPTWLSVTVELLGGRGQELWPCPGRIFAVGPAHTFTDLANAINSAFARWDLAHLSMFTLDDGRVVTAPEVGDDLIAGGPGPLSEALDIDSAKVHQTVKPGAEFQYTFDLGDDWTHRCVVAPEKIDPKETLGVSPRAPLPYWGWGDIPDQYGRRWSDDDGTGPVPARPHEAHPMLTGKWPGRQPVPELDLREVLVAIRSGDADRFLDAVSGRDIDDVLQQVGAGVPAALKARPQRAEQVAASIVERLRRRGDAGDSELAEDLLARLRGEPLPGRVASVDLEMLADAMEGDPSLSTGGYIDLETGMPYDDEMMDLVDRDELGIGEEDDLDPDRWIRYDCTGSREGWRDMADFAVRQRDPKVRDRLERAIEGRGAFRRFRDAVHEFDLNDQWHAFSNDRKIGRAREFLATEGIRVTGAPA</sequence>
<proteinExistence type="predicted"/>
<dbReference type="EMBL" id="FNLM01000034">
    <property type="protein sequence ID" value="SDU53535.1"/>
    <property type="molecule type" value="Genomic_DNA"/>
</dbReference>
<dbReference type="Pfam" id="PF07929">
    <property type="entry name" value="PRiA4_ORF3"/>
    <property type="match status" value="1"/>
</dbReference>
<dbReference type="InterPro" id="IPR024047">
    <property type="entry name" value="MM3350-like_sf"/>
</dbReference>
<dbReference type="InterPro" id="IPR012912">
    <property type="entry name" value="Plasmid_pRiA4b_Orf3-like"/>
</dbReference>
<feature type="domain" description="Plasmid pRiA4b Orf3-like" evidence="1">
    <location>
        <begin position="43"/>
        <end position="138"/>
    </location>
</feature>
<gene>
    <name evidence="2" type="ORF">SAMN04488548_1341926</name>
</gene>
<reference evidence="2 3" key="1">
    <citation type="submission" date="2016-10" db="EMBL/GenBank/DDBJ databases">
        <authorList>
            <person name="de Groot N.N."/>
        </authorList>
    </citation>
    <scope>NUCLEOTIDE SEQUENCE [LARGE SCALE GENOMIC DNA]</scope>
    <source>
        <strain evidence="2 3">DSM 44215</strain>
    </source>
</reference>
<dbReference type="Gene3D" id="3.10.290.30">
    <property type="entry name" value="MM3350-like"/>
    <property type="match status" value="1"/>
</dbReference>
<accession>A0A1H2JBK3</accession>
<evidence type="ECO:0000313" key="2">
    <source>
        <dbReference type="EMBL" id="SDU53535.1"/>
    </source>
</evidence>
<dbReference type="STRING" id="158898.SAMN04488548_1341926"/>
<name>A0A1H2JBK3_9ACTN</name>
<dbReference type="AlphaFoldDB" id="A0A1H2JBK3"/>
<evidence type="ECO:0000259" key="1">
    <source>
        <dbReference type="Pfam" id="PF07929"/>
    </source>
</evidence>
<evidence type="ECO:0000313" key="3">
    <source>
        <dbReference type="Proteomes" id="UP000183180"/>
    </source>
</evidence>